<protein>
    <recommendedName>
        <fullName evidence="4">Serine aminopeptidase S33 domain-containing protein</fullName>
    </recommendedName>
</protein>
<accession>B8CDC3</accession>
<organism evidence="2 3">
    <name type="scientific">Thalassiosira pseudonana</name>
    <name type="common">Marine diatom</name>
    <name type="synonym">Cyclotella nana</name>
    <dbReference type="NCBI Taxonomy" id="35128"/>
    <lineage>
        <taxon>Eukaryota</taxon>
        <taxon>Sar</taxon>
        <taxon>Stramenopiles</taxon>
        <taxon>Ochrophyta</taxon>
        <taxon>Bacillariophyta</taxon>
        <taxon>Coscinodiscophyceae</taxon>
        <taxon>Thalassiosirophycidae</taxon>
        <taxon>Thalassiosirales</taxon>
        <taxon>Thalassiosiraceae</taxon>
        <taxon>Thalassiosira</taxon>
    </lineage>
</organism>
<reference evidence="2 3" key="1">
    <citation type="journal article" date="2004" name="Science">
        <title>The genome of the diatom Thalassiosira pseudonana: ecology, evolution, and metabolism.</title>
        <authorList>
            <person name="Armbrust E.V."/>
            <person name="Berges J.A."/>
            <person name="Bowler C."/>
            <person name="Green B.R."/>
            <person name="Martinez D."/>
            <person name="Putnam N.H."/>
            <person name="Zhou S."/>
            <person name="Allen A.E."/>
            <person name="Apt K.E."/>
            <person name="Bechner M."/>
            <person name="Brzezinski M.A."/>
            <person name="Chaal B.K."/>
            <person name="Chiovitti A."/>
            <person name="Davis A.K."/>
            <person name="Demarest M.S."/>
            <person name="Detter J.C."/>
            <person name="Glavina T."/>
            <person name="Goodstein D."/>
            <person name="Hadi M.Z."/>
            <person name="Hellsten U."/>
            <person name="Hildebrand M."/>
            <person name="Jenkins B.D."/>
            <person name="Jurka J."/>
            <person name="Kapitonov V.V."/>
            <person name="Kroger N."/>
            <person name="Lau W.W."/>
            <person name="Lane T.W."/>
            <person name="Larimer F.W."/>
            <person name="Lippmeier J.C."/>
            <person name="Lucas S."/>
            <person name="Medina M."/>
            <person name="Montsant A."/>
            <person name="Obornik M."/>
            <person name="Parker M.S."/>
            <person name="Palenik B."/>
            <person name="Pazour G.J."/>
            <person name="Richardson P.M."/>
            <person name="Rynearson T.A."/>
            <person name="Saito M.A."/>
            <person name="Schwartz D.C."/>
            <person name="Thamatrakoln K."/>
            <person name="Valentin K."/>
            <person name="Vardi A."/>
            <person name="Wilkerson F.P."/>
            <person name="Rokhsar D.S."/>
        </authorList>
    </citation>
    <scope>NUCLEOTIDE SEQUENCE [LARGE SCALE GENOMIC DNA]</scope>
    <source>
        <strain evidence="2 3">CCMP1335</strain>
    </source>
</reference>
<evidence type="ECO:0000313" key="3">
    <source>
        <dbReference type="Proteomes" id="UP000001449"/>
    </source>
</evidence>
<proteinExistence type="predicted"/>
<dbReference type="GO" id="GO:0042171">
    <property type="term" value="F:lysophosphatidic acid acyltransferase activity"/>
    <property type="evidence" value="ECO:0000318"/>
    <property type="project" value="GO_Central"/>
</dbReference>
<dbReference type="InterPro" id="IPR029058">
    <property type="entry name" value="AB_hydrolase_fold"/>
</dbReference>
<dbReference type="STRING" id="35128.B8CDC3"/>
<dbReference type="GO" id="GO:0052689">
    <property type="term" value="F:carboxylic ester hydrolase activity"/>
    <property type="evidence" value="ECO:0000318"/>
    <property type="project" value="GO_Central"/>
</dbReference>
<dbReference type="RefSeq" id="XP_002294279.1">
    <property type="nucleotide sequence ID" value="XM_002294243.1"/>
</dbReference>
<dbReference type="SUPFAM" id="SSF53474">
    <property type="entry name" value="alpha/beta-Hydrolases"/>
    <property type="match status" value="1"/>
</dbReference>
<dbReference type="AlphaFoldDB" id="B8CDC3"/>
<name>B8CDC3_THAPS</name>
<dbReference type="Proteomes" id="UP000001449">
    <property type="component" value="Chromosome 15"/>
</dbReference>
<evidence type="ECO:0008006" key="4">
    <source>
        <dbReference type="Google" id="ProtNLM"/>
    </source>
</evidence>
<evidence type="ECO:0000256" key="1">
    <source>
        <dbReference type="SAM" id="MobiDB-lite"/>
    </source>
</evidence>
<dbReference type="PaxDb" id="35128-Thaps10244"/>
<dbReference type="GeneID" id="7450285"/>
<reference evidence="2 3" key="2">
    <citation type="journal article" date="2008" name="Nature">
        <title>The Phaeodactylum genome reveals the evolutionary history of diatom genomes.</title>
        <authorList>
            <person name="Bowler C."/>
            <person name="Allen A.E."/>
            <person name="Badger J.H."/>
            <person name="Grimwood J."/>
            <person name="Jabbari K."/>
            <person name="Kuo A."/>
            <person name="Maheswari U."/>
            <person name="Martens C."/>
            <person name="Maumus F."/>
            <person name="Otillar R.P."/>
            <person name="Rayko E."/>
            <person name="Salamov A."/>
            <person name="Vandepoele K."/>
            <person name="Beszteri B."/>
            <person name="Gruber A."/>
            <person name="Heijde M."/>
            <person name="Katinka M."/>
            <person name="Mock T."/>
            <person name="Valentin K."/>
            <person name="Verret F."/>
            <person name="Berges J.A."/>
            <person name="Brownlee C."/>
            <person name="Cadoret J.P."/>
            <person name="Chiovitti A."/>
            <person name="Choi C.J."/>
            <person name="Coesel S."/>
            <person name="De Martino A."/>
            <person name="Detter J.C."/>
            <person name="Durkin C."/>
            <person name="Falciatore A."/>
            <person name="Fournet J."/>
            <person name="Haruta M."/>
            <person name="Huysman M.J."/>
            <person name="Jenkins B.D."/>
            <person name="Jiroutova K."/>
            <person name="Jorgensen R.E."/>
            <person name="Joubert Y."/>
            <person name="Kaplan A."/>
            <person name="Kroger N."/>
            <person name="Kroth P.G."/>
            <person name="La Roche J."/>
            <person name="Lindquist E."/>
            <person name="Lommer M."/>
            <person name="Martin-Jezequel V."/>
            <person name="Lopez P.J."/>
            <person name="Lucas S."/>
            <person name="Mangogna M."/>
            <person name="McGinnis K."/>
            <person name="Medlin L.K."/>
            <person name="Montsant A."/>
            <person name="Oudot-Le Secq M.P."/>
            <person name="Napoli C."/>
            <person name="Obornik M."/>
            <person name="Parker M.S."/>
            <person name="Petit J.L."/>
            <person name="Porcel B.M."/>
            <person name="Poulsen N."/>
            <person name="Robison M."/>
            <person name="Rychlewski L."/>
            <person name="Rynearson T.A."/>
            <person name="Schmutz J."/>
            <person name="Shapiro H."/>
            <person name="Siaut M."/>
            <person name="Stanley M."/>
            <person name="Sussman M.R."/>
            <person name="Taylor A.R."/>
            <person name="Vardi A."/>
            <person name="von Dassow P."/>
            <person name="Vyverman W."/>
            <person name="Willis A."/>
            <person name="Wyrwicz L.S."/>
            <person name="Rokhsar D.S."/>
            <person name="Weissenbach J."/>
            <person name="Armbrust E.V."/>
            <person name="Green B.R."/>
            <person name="Van de Peer Y."/>
            <person name="Grigoriev I.V."/>
        </authorList>
    </citation>
    <scope>NUCLEOTIDE SEQUENCE [LARGE SCALE GENOMIC DNA]</scope>
    <source>
        <strain evidence="2 3">CCMP1335</strain>
    </source>
</reference>
<gene>
    <name evidence="2" type="ORF">THAPSDRAFT_10244</name>
</gene>
<evidence type="ECO:0000313" key="2">
    <source>
        <dbReference type="EMBL" id="EED88634.1"/>
    </source>
</evidence>
<dbReference type="GO" id="GO:0055088">
    <property type="term" value="P:lipid homeostasis"/>
    <property type="evidence" value="ECO:0000318"/>
    <property type="project" value="GO_Central"/>
</dbReference>
<keyword evidence="3" id="KW-1185">Reference proteome</keyword>
<dbReference type="KEGG" id="tps:THAPSDRAFT_10244"/>
<dbReference type="GO" id="GO:0006654">
    <property type="term" value="P:phosphatidic acid biosynthetic process"/>
    <property type="evidence" value="ECO:0000318"/>
    <property type="project" value="GO_Central"/>
</dbReference>
<dbReference type="eggNOG" id="ENOG502QTPE">
    <property type="taxonomic scope" value="Eukaryota"/>
</dbReference>
<dbReference type="HOGENOM" id="CLU_051715_0_0_1"/>
<feature type="region of interest" description="Disordered" evidence="1">
    <location>
        <begin position="52"/>
        <end position="71"/>
    </location>
</feature>
<dbReference type="EMBL" id="CM000650">
    <property type="protein sequence ID" value="EED88634.1"/>
    <property type="molecule type" value="Genomic_DNA"/>
</dbReference>
<dbReference type="InParanoid" id="B8CDC3"/>
<sequence length="250" mass="27295">MPYFASLGYPCVALSLQGTGGTPAVPEGAKKVKISNHVDDWNAFLEGLGDNSDEQYYSQSPNEDDDTQHQPKQQINLGGVALLCSVPPSGNGPMTLRYLLRSFVDSYKITVGFAMKKAIVDKPLCRDLFFGGNDDDNGISDQDLERYQSYFERDTVATIDLADLATKLPSLLVDKQSGNAPFGKQLQTLPLKPLVVGTLDDFIVDRKGVDETSRYMGIEGGGLMVDSPHDVMLGNKWRNGADAILKWVKG</sequence>